<keyword evidence="3" id="KW-1185">Reference proteome</keyword>
<name>A0A9W8NFC3_9PEZI</name>
<gene>
    <name evidence="2" type="ORF">NPX13_g5173</name>
</gene>
<dbReference type="Proteomes" id="UP001148614">
    <property type="component" value="Unassembled WGS sequence"/>
</dbReference>
<dbReference type="InterPro" id="IPR011009">
    <property type="entry name" value="Kinase-like_dom_sf"/>
</dbReference>
<evidence type="ECO:0000313" key="2">
    <source>
        <dbReference type="EMBL" id="KAJ3572072.1"/>
    </source>
</evidence>
<accession>A0A9W8NFC3</accession>
<organism evidence="2 3">
    <name type="scientific">Xylaria arbuscula</name>
    <dbReference type="NCBI Taxonomy" id="114810"/>
    <lineage>
        <taxon>Eukaryota</taxon>
        <taxon>Fungi</taxon>
        <taxon>Dikarya</taxon>
        <taxon>Ascomycota</taxon>
        <taxon>Pezizomycotina</taxon>
        <taxon>Sordariomycetes</taxon>
        <taxon>Xylariomycetidae</taxon>
        <taxon>Xylariales</taxon>
        <taxon>Xylariaceae</taxon>
        <taxon>Xylaria</taxon>
    </lineage>
</organism>
<dbReference type="PROSITE" id="PS50011">
    <property type="entry name" value="PROTEIN_KINASE_DOM"/>
    <property type="match status" value="1"/>
</dbReference>
<protein>
    <recommendedName>
        <fullName evidence="1">Protein kinase domain-containing protein</fullName>
    </recommendedName>
</protein>
<dbReference type="InterPro" id="IPR053235">
    <property type="entry name" value="Ser_Thr_kinase"/>
</dbReference>
<dbReference type="InterPro" id="IPR001245">
    <property type="entry name" value="Ser-Thr/Tyr_kinase_cat_dom"/>
</dbReference>
<dbReference type="AlphaFoldDB" id="A0A9W8NFC3"/>
<evidence type="ECO:0000313" key="3">
    <source>
        <dbReference type="Proteomes" id="UP001148614"/>
    </source>
</evidence>
<dbReference type="EMBL" id="JANPWZ010000794">
    <property type="protein sequence ID" value="KAJ3572072.1"/>
    <property type="molecule type" value="Genomic_DNA"/>
</dbReference>
<dbReference type="GO" id="GO:0005737">
    <property type="term" value="C:cytoplasm"/>
    <property type="evidence" value="ECO:0007669"/>
    <property type="project" value="TreeGrafter"/>
</dbReference>
<dbReference type="InterPro" id="IPR000719">
    <property type="entry name" value="Prot_kinase_dom"/>
</dbReference>
<dbReference type="PANTHER" id="PTHR24361">
    <property type="entry name" value="MITOGEN-ACTIVATED KINASE KINASE KINASE"/>
    <property type="match status" value="1"/>
</dbReference>
<sequence length="602" mass="67784">MSSSEPFRPEELRSERFKQRQAAWKRLRAEFRLSEENGEMKYDRVLGSGGFGIVQKWYTNGPKVQGRDNSVALKTAVNSNKASVVDALKREIHWMKQFTGCEHLVQLVDLPGDTPFENVNNEKCRGMPIIAMEEFGSGSLRILMNRLRMAKSLNGDAPGGTVRGNKAMEYIPNRALWSIFLCLIRGVIGITYPPGDADSSDSRKGKVIRESMKDVLEGTEESMFIHSDIDVMNTFIGYPKGDETNYMNRRRDDSEHVWHPIVKLADYGCMVKWDYRMPRAQRRKSLWGKRAYKSPEQFDPDASFGAHTNIYQIGQIMFDLITLRPIPFAERACVSVEILAGRQSTYGSRLVEARITSRHDWANVDTELREIVAACMSLRYINRPSLEQLETLCVNRIEEMDRCGEAARKGQVPTKPVWEPTPEQVRTMHRFRAPRGMIEPDALLQKFYKEYFVDDWDNSRDRYADYWADDALSSDCFVVDGPATPPPPPQPPVAPRYGGAYLAPFAGRPATPTAAAARLGDYLASVAARRAGPPPAGPRYDGYLAPVAGLPAGPPPPRPPRPRTVSLPDVEVDPMIVDDEGDPIIFDFEADGDDELGNARFW</sequence>
<reference evidence="2" key="1">
    <citation type="submission" date="2022-07" db="EMBL/GenBank/DDBJ databases">
        <title>Genome Sequence of Xylaria arbuscula.</title>
        <authorList>
            <person name="Buettner E."/>
        </authorList>
    </citation>
    <scope>NUCLEOTIDE SEQUENCE</scope>
    <source>
        <strain evidence="2">VT107</strain>
    </source>
</reference>
<dbReference type="Pfam" id="PF07714">
    <property type="entry name" value="PK_Tyr_Ser-Thr"/>
    <property type="match status" value="1"/>
</dbReference>
<proteinExistence type="predicted"/>
<dbReference type="SMART" id="SM00220">
    <property type="entry name" value="S_TKc"/>
    <property type="match status" value="1"/>
</dbReference>
<comment type="caution">
    <text evidence="2">The sequence shown here is derived from an EMBL/GenBank/DDBJ whole genome shotgun (WGS) entry which is preliminary data.</text>
</comment>
<dbReference type="Gene3D" id="1.10.510.10">
    <property type="entry name" value="Transferase(Phosphotransferase) domain 1"/>
    <property type="match status" value="2"/>
</dbReference>
<dbReference type="SUPFAM" id="SSF56112">
    <property type="entry name" value="Protein kinase-like (PK-like)"/>
    <property type="match status" value="1"/>
</dbReference>
<dbReference type="GO" id="GO:0005524">
    <property type="term" value="F:ATP binding"/>
    <property type="evidence" value="ECO:0007669"/>
    <property type="project" value="InterPro"/>
</dbReference>
<dbReference type="GO" id="GO:0004674">
    <property type="term" value="F:protein serine/threonine kinase activity"/>
    <property type="evidence" value="ECO:0007669"/>
    <property type="project" value="TreeGrafter"/>
</dbReference>
<feature type="domain" description="Protein kinase" evidence="1">
    <location>
        <begin position="40"/>
        <end position="397"/>
    </location>
</feature>
<dbReference type="VEuPathDB" id="FungiDB:F4678DRAFT_485035"/>
<evidence type="ECO:0000259" key="1">
    <source>
        <dbReference type="PROSITE" id="PS50011"/>
    </source>
</evidence>